<dbReference type="SUPFAM" id="SSF52540">
    <property type="entry name" value="P-loop containing nucleoside triphosphate hydrolases"/>
    <property type="match status" value="1"/>
</dbReference>
<dbReference type="PANTHER" id="PTHR47691:SF3">
    <property type="entry name" value="HTH-TYPE TRANSCRIPTIONAL REGULATOR RV0890C-RELATED"/>
    <property type="match status" value="1"/>
</dbReference>
<gene>
    <name evidence="5" type="ORF">FCN18_02500</name>
</gene>
<dbReference type="CDD" id="cd15831">
    <property type="entry name" value="BTAD"/>
    <property type="match status" value="1"/>
</dbReference>
<dbReference type="PROSITE" id="PS51755">
    <property type="entry name" value="OMPR_PHOB"/>
    <property type="match status" value="1"/>
</dbReference>
<dbReference type="SUPFAM" id="SSF48452">
    <property type="entry name" value="TPR-like"/>
    <property type="match status" value="2"/>
</dbReference>
<dbReference type="InterPro" id="IPR058852">
    <property type="entry name" value="HTH_77"/>
</dbReference>
<dbReference type="SMART" id="SM00028">
    <property type="entry name" value="TPR"/>
    <property type="match status" value="4"/>
</dbReference>
<dbReference type="Pfam" id="PF25872">
    <property type="entry name" value="HTH_77"/>
    <property type="match status" value="1"/>
</dbReference>
<dbReference type="Pfam" id="PF13401">
    <property type="entry name" value="AAA_22"/>
    <property type="match status" value="1"/>
</dbReference>
<protein>
    <submittedName>
        <fullName evidence="5">Tetratricopeptide repeat protein</fullName>
    </submittedName>
</protein>
<organism evidence="5 6">
    <name type="scientific">Prauserella endophytica</name>
    <dbReference type="NCBI Taxonomy" id="1592324"/>
    <lineage>
        <taxon>Bacteria</taxon>
        <taxon>Bacillati</taxon>
        <taxon>Actinomycetota</taxon>
        <taxon>Actinomycetes</taxon>
        <taxon>Pseudonocardiales</taxon>
        <taxon>Pseudonocardiaceae</taxon>
        <taxon>Prauserella</taxon>
        <taxon>Prauserella coralliicola group</taxon>
    </lineage>
</organism>
<evidence type="ECO:0000256" key="3">
    <source>
        <dbReference type="PROSITE-ProRule" id="PRU01091"/>
    </source>
</evidence>
<dbReference type="InterPro" id="IPR019734">
    <property type="entry name" value="TPR_rpt"/>
</dbReference>
<sequence>MRFGILGPLDVRGPDDAPVPVGGPKVRALLGLLLLDPGRVVGTERLVYGIYGESPPPNTANALQSQVSRLRHALPGLVERHPGGYRLAVAPDDVDAARFERLAREGGEALAAGEHAAAAKLLHEALALWRGPVFADLPVLAEGPSARLAELRLTAVEDRVEAELGLGDPVPLVTELRGLVADHPLRERLRVLLVHALHAAGRRAEALAAFDDARRHLADELGVDPSPELAQAHLAVLRAERPPVPRRIGVPEPFTSFVGRTAELDRLTGLFSTSRLVTLTGPGGTGKTRLAIEAARAYRGEVCFVELAPLDDGDDPAQAVLDALGLRQAALATRLRGRSPAAERLVNALAERELLLVLDNCEHLVDAAAALAGELLQGCPDLRILATSREGLGITGEALCPVPQLGLPPPEATAADALGYPAVRLFAERAAAVSPGFAVDAERVGAVVRICRALDGLPLAIELAAARVRSLPVEEVAARLDDRFRLLSRGSRAAAPRHRTLRAVVEWSWDLLDDEERALARRLTVFSGGATIEAARQVCGLEPAVVPEVLSSLTEKSLVELGGDGRYRMLETMRAFGAERLAEAGERDRLHHAHAAYFLGLAGAAGRHLLTAAQLEWLRKLDDEHDDLHAAVRWTTHADTATALRLLAELLPYLWLRGRRAEATALAGELLGVLDPGPPAGLAEEYALCVFAAAFDDPGAPGLAEHQQAVFACFDLIGKPPGHPFLLVLWGAANGIPHQDTIDHHLRLSIFRSADGWSRALDRFGWGMLWLYSGKAEQARREFAAAREQFAALGERWGQALVLNELARLTGWQGEHAEAVRLFGEALELAGELDALEDRGEMLCLRAEAHLRSGSLESAEADFTEAALLGRRLGTREITASAWGGLGDVARLSGDLAKAERLAEQALAECPSGLFGYDEVRAHVAVTLGRIAEVKGDGEGARSRYREAALSGLGRADLLVTALAIEGLAGVALLEGEAGTAARLLGAGAAVRGTAMAGDPDVARVAAGASAALGEDAYAAAYAEGEALTKDDALRLAGLTPPAPPAR</sequence>
<proteinExistence type="inferred from homology"/>
<dbReference type="PRINTS" id="PR00364">
    <property type="entry name" value="DISEASERSIST"/>
</dbReference>
<dbReference type="Proteomes" id="UP000309992">
    <property type="component" value="Unassembled WGS sequence"/>
</dbReference>
<dbReference type="PANTHER" id="PTHR47691">
    <property type="entry name" value="REGULATOR-RELATED"/>
    <property type="match status" value="1"/>
</dbReference>
<evidence type="ECO:0000313" key="5">
    <source>
        <dbReference type="EMBL" id="TKG73459.1"/>
    </source>
</evidence>
<dbReference type="Gene3D" id="1.10.10.10">
    <property type="entry name" value="Winged helix-like DNA-binding domain superfamily/Winged helix DNA-binding domain"/>
    <property type="match status" value="1"/>
</dbReference>
<accession>A0ABY2SCU5</accession>
<dbReference type="InterPro" id="IPR005158">
    <property type="entry name" value="BTAD"/>
</dbReference>
<evidence type="ECO:0000259" key="4">
    <source>
        <dbReference type="PROSITE" id="PS51755"/>
    </source>
</evidence>
<evidence type="ECO:0000256" key="1">
    <source>
        <dbReference type="ARBA" id="ARBA00005820"/>
    </source>
</evidence>
<dbReference type="InterPro" id="IPR016032">
    <property type="entry name" value="Sig_transdc_resp-reg_C-effctor"/>
</dbReference>
<dbReference type="InterPro" id="IPR011990">
    <property type="entry name" value="TPR-like_helical_dom_sf"/>
</dbReference>
<dbReference type="Pfam" id="PF03704">
    <property type="entry name" value="BTAD"/>
    <property type="match status" value="1"/>
</dbReference>
<dbReference type="SUPFAM" id="SSF46894">
    <property type="entry name" value="C-terminal effector domain of the bipartite response regulators"/>
    <property type="match status" value="1"/>
</dbReference>
<feature type="DNA-binding region" description="OmpR/PhoB-type" evidence="3">
    <location>
        <begin position="1"/>
        <end position="89"/>
    </location>
</feature>
<dbReference type="EMBL" id="SWMS01000001">
    <property type="protein sequence ID" value="TKG73459.1"/>
    <property type="molecule type" value="Genomic_DNA"/>
</dbReference>
<dbReference type="InterPro" id="IPR036388">
    <property type="entry name" value="WH-like_DNA-bd_sf"/>
</dbReference>
<feature type="domain" description="OmpR/PhoB-type" evidence="4">
    <location>
        <begin position="1"/>
        <end position="89"/>
    </location>
</feature>
<dbReference type="InterPro" id="IPR001867">
    <property type="entry name" value="OmpR/PhoB-type_DNA-bd"/>
</dbReference>
<dbReference type="Gene3D" id="3.40.50.300">
    <property type="entry name" value="P-loop containing nucleotide triphosphate hydrolases"/>
    <property type="match status" value="1"/>
</dbReference>
<name>A0ABY2SCU5_9PSEU</name>
<evidence type="ECO:0000256" key="2">
    <source>
        <dbReference type="ARBA" id="ARBA00023125"/>
    </source>
</evidence>
<dbReference type="Pfam" id="PF13424">
    <property type="entry name" value="TPR_12"/>
    <property type="match status" value="1"/>
</dbReference>
<evidence type="ECO:0000313" key="6">
    <source>
        <dbReference type="Proteomes" id="UP000309992"/>
    </source>
</evidence>
<dbReference type="InterPro" id="IPR049945">
    <property type="entry name" value="AAA_22"/>
</dbReference>
<reference evidence="5 6" key="1">
    <citation type="journal article" date="2015" name="Antonie Van Leeuwenhoek">
        <title>Prauserella endophytica sp. nov., an endophytic actinobacterium isolated from Tamarix taklamakanensis.</title>
        <authorList>
            <person name="Liu J.M."/>
            <person name="Habden X."/>
            <person name="Guo L."/>
            <person name="Tuo L."/>
            <person name="Jiang Z.K."/>
            <person name="Liu S.W."/>
            <person name="Liu X.F."/>
            <person name="Chen L."/>
            <person name="Li R.F."/>
            <person name="Zhang Y.Q."/>
            <person name="Sun C.H."/>
        </authorList>
    </citation>
    <scope>NUCLEOTIDE SEQUENCE [LARGE SCALE GENOMIC DNA]</scope>
    <source>
        <strain evidence="5 6">CGMCC 4.7182</strain>
    </source>
</reference>
<dbReference type="InterPro" id="IPR027417">
    <property type="entry name" value="P-loop_NTPase"/>
</dbReference>
<comment type="similarity">
    <text evidence="1">Belongs to the AfsR/DnrI/RedD regulatory family.</text>
</comment>
<dbReference type="RefSeq" id="WP_137093021.1">
    <property type="nucleotide sequence ID" value="NZ_SWMS01000001.1"/>
</dbReference>
<keyword evidence="2 3" id="KW-0238">DNA-binding</keyword>
<dbReference type="SMART" id="SM00862">
    <property type="entry name" value="Trans_reg_C"/>
    <property type="match status" value="1"/>
</dbReference>
<dbReference type="SMART" id="SM01043">
    <property type="entry name" value="BTAD"/>
    <property type="match status" value="1"/>
</dbReference>
<comment type="caution">
    <text evidence="5">The sequence shown here is derived from an EMBL/GenBank/DDBJ whole genome shotgun (WGS) entry which is preliminary data.</text>
</comment>
<keyword evidence="6" id="KW-1185">Reference proteome</keyword>
<dbReference type="Gene3D" id="1.25.40.10">
    <property type="entry name" value="Tetratricopeptide repeat domain"/>
    <property type="match status" value="2"/>
</dbReference>